<reference evidence="2" key="1">
    <citation type="submission" date="2021-03" db="EMBL/GenBank/DDBJ databases">
        <authorList>
            <person name="Kanchanasin P."/>
            <person name="Saeng-In P."/>
            <person name="Phongsopitanun W."/>
            <person name="Yuki M."/>
            <person name="Kudo T."/>
            <person name="Ohkuma M."/>
            <person name="Tanasupawat S."/>
        </authorList>
    </citation>
    <scope>NUCLEOTIDE SEQUENCE</scope>
    <source>
        <strain evidence="2">GKU 128</strain>
    </source>
</reference>
<dbReference type="PANTHER" id="PTHR36221">
    <property type="entry name" value="DUF742 DOMAIN-CONTAINING PROTEIN"/>
    <property type="match status" value="1"/>
</dbReference>
<dbReference type="Pfam" id="PF05331">
    <property type="entry name" value="DUF742"/>
    <property type="match status" value="1"/>
</dbReference>
<keyword evidence="3" id="KW-1185">Reference proteome</keyword>
<dbReference type="InterPro" id="IPR007995">
    <property type="entry name" value="DUF742"/>
</dbReference>
<feature type="region of interest" description="Disordered" evidence="1">
    <location>
        <begin position="1"/>
        <end position="20"/>
    </location>
</feature>
<gene>
    <name evidence="2" type="ORF">J4573_04540</name>
</gene>
<name>A0A939T0X1_9ACTN</name>
<accession>A0A939T0X1</accession>
<dbReference type="RefSeq" id="WP_208253958.1">
    <property type="nucleotide sequence ID" value="NZ_JAGEOJ010000002.1"/>
</dbReference>
<organism evidence="2 3">
    <name type="scientific">Actinomadura barringtoniae</name>
    <dbReference type="NCBI Taxonomy" id="1427535"/>
    <lineage>
        <taxon>Bacteria</taxon>
        <taxon>Bacillati</taxon>
        <taxon>Actinomycetota</taxon>
        <taxon>Actinomycetes</taxon>
        <taxon>Streptosporangiales</taxon>
        <taxon>Thermomonosporaceae</taxon>
        <taxon>Actinomadura</taxon>
    </lineage>
</organism>
<proteinExistence type="predicted"/>
<dbReference type="AlphaFoldDB" id="A0A939T0X1"/>
<sequence length="122" mass="13370">MPEPFREEDPGPIVRPYTLTGGRTRTDAEEAFDLVSLIETTADPVLPTMDLGPEHLKIRDICARPLSVAEVASDLDLPVDVVRVLLGDLLGHHLIRSRRAAAGSQVPDDRLLKEVIDGLNEL</sequence>
<dbReference type="Proteomes" id="UP000669179">
    <property type="component" value="Unassembled WGS sequence"/>
</dbReference>
<evidence type="ECO:0000313" key="3">
    <source>
        <dbReference type="Proteomes" id="UP000669179"/>
    </source>
</evidence>
<evidence type="ECO:0000313" key="2">
    <source>
        <dbReference type="EMBL" id="MBO2446346.1"/>
    </source>
</evidence>
<comment type="caution">
    <text evidence="2">The sequence shown here is derived from an EMBL/GenBank/DDBJ whole genome shotgun (WGS) entry which is preliminary data.</text>
</comment>
<dbReference type="PANTHER" id="PTHR36221:SF1">
    <property type="entry name" value="DUF742 DOMAIN-CONTAINING PROTEIN"/>
    <property type="match status" value="1"/>
</dbReference>
<evidence type="ECO:0000256" key="1">
    <source>
        <dbReference type="SAM" id="MobiDB-lite"/>
    </source>
</evidence>
<dbReference type="EMBL" id="JAGEOJ010000002">
    <property type="protein sequence ID" value="MBO2446346.1"/>
    <property type="molecule type" value="Genomic_DNA"/>
</dbReference>
<protein>
    <submittedName>
        <fullName evidence="2">DUF742 domain-containing protein</fullName>
    </submittedName>
</protein>